<gene>
    <name evidence="2" type="ORF">AGR2A_Cc30199</name>
</gene>
<feature type="region of interest" description="Disordered" evidence="1">
    <location>
        <begin position="1"/>
        <end position="125"/>
    </location>
</feature>
<evidence type="ECO:0000313" key="2">
    <source>
        <dbReference type="EMBL" id="CUW92132.1"/>
    </source>
</evidence>
<keyword evidence="3" id="KW-1185">Reference proteome</keyword>
<dbReference type="AlphaFoldDB" id="A0A9W5F0P6"/>
<proteinExistence type="predicted"/>
<feature type="compositionally biased region" description="Polar residues" evidence="1">
    <location>
        <begin position="80"/>
        <end position="110"/>
    </location>
</feature>
<comment type="caution">
    <text evidence="2">The sequence shown here is derived from an EMBL/GenBank/DDBJ whole genome shotgun (WGS) entry which is preliminary data.</text>
</comment>
<evidence type="ECO:0000256" key="1">
    <source>
        <dbReference type="SAM" id="MobiDB-lite"/>
    </source>
</evidence>
<dbReference type="EMBL" id="FBVY01000014">
    <property type="protein sequence ID" value="CUW92132.1"/>
    <property type="molecule type" value="Genomic_DNA"/>
</dbReference>
<protein>
    <submittedName>
        <fullName evidence="2">Uncharacterized protein</fullName>
    </submittedName>
</protein>
<accession>A0A9W5F0P6</accession>
<feature type="compositionally biased region" description="Polar residues" evidence="1">
    <location>
        <begin position="32"/>
        <end position="50"/>
    </location>
</feature>
<organism evidence="2 3">
    <name type="scientific">Agrobacterium genomosp. 2 str. CFBP 5494</name>
    <dbReference type="NCBI Taxonomy" id="1183436"/>
    <lineage>
        <taxon>Bacteria</taxon>
        <taxon>Pseudomonadati</taxon>
        <taxon>Pseudomonadota</taxon>
        <taxon>Alphaproteobacteria</taxon>
        <taxon>Hyphomicrobiales</taxon>
        <taxon>Rhizobiaceae</taxon>
        <taxon>Rhizobium/Agrobacterium group</taxon>
        <taxon>Agrobacterium</taxon>
        <taxon>Agrobacterium tumefaciens complex</taxon>
    </lineage>
</organism>
<name>A0A9W5F0P6_9HYPH</name>
<sequence>MAATWPRSNMPAFPMTLRPWPKSTPSPRRFSPRNSQPCRTSATLPLQTGANIMKPSTSSSRESRASRTRSRGASAASRTVVTSRPTLSGSSGTCAPVTSSSKTSRNTKPSTAERRSTNCVPDLSASGTRLTISSSMPRKSCRSVESGCSFSDVAEMPADHLLRYSLTPRAAAGVLRRAERHGYRLPMPLLEALLSCIRRGSAR</sequence>
<evidence type="ECO:0000313" key="3">
    <source>
        <dbReference type="Proteomes" id="UP000191933"/>
    </source>
</evidence>
<dbReference type="Proteomes" id="UP000191933">
    <property type="component" value="Unassembled WGS sequence"/>
</dbReference>
<reference evidence="2 3" key="1">
    <citation type="submission" date="2016-01" db="EMBL/GenBank/DDBJ databases">
        <authorList>
            <person name="Regsiter A."/>
            <person name="william w."/>
        </authorList>
    </citation>
    <scope>NUCLEOTIDE SEQUENCE [LARGE SCALE GENOMIC DNA]</scope>
    <source>
        <strain evidence="2 3">CFBP 5494</strain>
    </source>
</reference>